<keyword evidence="2" id="KW-0732">Signal</keyword>
<feature type="compositionally biased region" description="Low complexity" evidence="1">
    <location>
        <begin position="28"/>
        <end position="49"/>
    </location>
</feature>
<keyword evidence="5" id="KW-1185">Reference proteome</keyword>
<dbReference type="Pfam" id="PF18050">
    <property type="entry name" value="Cyclophil_like2"/>
    <property type="match status" value="1"/>
</dbReference>
<evidence type="ECO:0000313" key="5">
    <source>
        <dbReference type="Proteomes" id="UP001500683"/>
    </source>
</evidence>
<dbReference type="Proteomes" id="UP001500683">
    <property type="component" value="Unassembled WGS sequence"/>
</dbReference>
<feature type="region of interest" description="Disordered" evidence="1">
    <location>
        <begin position="27"/>
        <end position="51"/>
    </location>
</feature>
<dbReference type="Gene3D" id="2.40.100.20">
    <property type="match status" value="1"/>
</dbReference>
<feature type="domain" description="Cyclophilin-like" evidence="3">
    <location>
        <begin position="58"/>
        <end position="167"/>
    </location>
</feature>
<sequence>MISNVPGLARAVPAAALLLTVTSCAHNPPSTRTSSEPSTAPSTHPATSERAASVNLRLTINGTPVDATLNDSAAARDFAAQLPLTLTLTDFHRTEKIADLPRRLSTSDAPEGAAPRAGDLAFYAPWGNLAVFYRDAPYATGLVILGRMAGGGTERLATADEVRVTIESAS</sequence>
<feature type="signal peptide" evidence="2">
    <location>
        <begin position="1"/>
        <end position="25"/>
    </location>
</feature>
<name>A0ABP7UX22_9ACTN</name>
<protein>
    <recommendedName>
        <fullName evidence="3">Cyclophilin-like domain-containing protein</fullName>
    </recommendedName>
</protein>
<evidence type="ECO:0000259" key="3">
    <source>
        <dbReference type="Pfam" id="PF18050"/>
    </source>
</evidence>
<feature type="chain" id="PRO_5045948389" description="Cyclophilin-like domain-containing protein" evidence="2">
    <location>
        <begin position="26"/>
        <end position="170"/>
    </location>
</feature>
<reference evidence="5" key="1">
    <citation type="journal article" date="2019" name="Int. J. Syst. Evol. Microbiol.">
        <title>The Global Catalogue of Microorganisms (GCM) 10K type strain sequencing project: providing services to taxonomists for standard genome sequencing and annotation.</title>
        <authorList>
            <consortium name="The Broad Institute Genomics Platform"/>
            <consortium name="The Broad Institute Genome Sequencing Center for Infectious Disease"/>
            <person name="Wu L."/>
            <person name="Ma J."/>
        </authorList>
    </citation>
    <scope>NUCLEOTIDE SEQUENCE [LARGE SCALE GENOMIC DNA]</scope>
    <source>
        <strain evidence="5">JCM 16702</strain>
    </source>
</reference>
<organism evidence="4 5">
    <name type="scientific">Actinomadura miaoliensis</name>
    <dbReference type="NCBI Taxonomy" id="430685"/>
    <lineage>
        <taxon>Bacteria</taxon>
        <taxon>Bacillati</taxon>
        <taxon>Actinomycetota</taxon>
        <taxon>Actinomycetes</taxon>
        <taxon>Streptosporangiales</taxon>
        <taxon>Thermomonosporaceae</taxon>
        <taxon>Actinomadura</taxon>
    </lineage>
</organism>
<proteinExistence type="predicted"/>
<dbReference type="InterPro" id="IPR041183">
    <property type="entry name" value="Cyclophilin-like"/>
</dbReference>
<dbReference type="SUPFAM" id="SSF50891">
    <property type="entry name" value="Cyclophilin-like"/>
    <property type="match status" value="1"/>
</dbReference>
<evidence type="ECO:0000256" key="2">
    <source>
        <dbReference type="SAM" id="SignalP"/>
    </source>
</evidence>
<evidence type="ECO:0000256" key="1">
    <source>
        <dbReference type="SAM" id="MobiDB-lite"/>
    </source>
</evidence>
<dbReference type="EMBL" id="BAAAZG010000001">
    <property type="protein sequence ID" value="GAA4054827.1"/>
    <property type="molecule type" value="Genomic_DNA"/>
</dbReference>
<comment type="caution">
    <text evidence="4">The sequence shown here is derived from an EMBL/GenBank/DDBJ whole genome shotgun (WGS) entry which is preliminary data.</text>
</comment>
<evidence type="ECO:0000313" key="4">
    <source>
        <dbReference type="EMBL" id="GAA4054827.1"/>
    </source>
</evidence>
<gene>
    <name evidence="4" type="ORF">GCM10022214_02320</name>
</gene>
<accession>A0ABP7UX22</accession>
<dbReference type="InterPro" id="IPR029000">
    <property type="entry name" value="Cyclophilin-like_dom_sf"/>
</dbReference>